<name>A0ABQ2DLI1_9MICC</name>
<keyword evidence="2" id="KW-1185">Reference proteome</keyword>
<dbReference type="Gene3D" id="3.40.50.300">
    <property type="entry name" value="P-loop containing nucleotide triphosphate hydrolases"/>
    <property type="match status" value="1"/>
</dbReference>
<proteinExistence type="predicted"/>
<dbReference type="InterPro" id="IPR027417">
    <property type="entry name" value="P-loop_NTPase"/>
</dbReference>
<sequence length="423" mass="45663">MSITVVVLGNDEHVVRQIEGYRGELMVTRVCEDVAEAIAVCAVGAVDVLLVSGRELLPPVEQIDAIAALQTVLVLLDDKPRTENIITGLLEVEPNISMIELEPLVLRTLRELTHPARSDTGNLAPNGTETDDAAGKIVCFWGAPGSPGRSTVALNYAVEAALAGQSVVILDADTFAASISIQLGLLDESASIAQLCRVIDSGSKEPARLAATCLSVEVAAVVIKVATGLPRASRWPEVRASALRRATEVLREHHDLVVLDVASPIELDEQLSFDTQAPQRNAVTVEMLRSSDEVFMVVAADSVGIPRALRAIDEFEEQIPGVELQILFNKLGTANTGHSPKRRLLEAWDRFGPRHTIAGYLPQDTVSCNAALLAGSPLAEIAPKSTLRTEIKGLVGIKSLDKRKKRLSRRFGQRHELDQTKTR</sequence>
<evidence type="ECO:0000313" key="2">
    <source>
        <dbReference type="Proteomes" id="UP000606115"/>
    </source>
</evidence>
<comment type="caution">
    <text evidence="1">The sequence shown here is derived from an EMBL/GenBank/DDBJ whole genome shotgun (WGS) entry which is preliminary data.</text>
</comment>
<reference evidence="2" key="1">
    <citation type="journal article" date="2019" name="Int. J. Syst. Evol. Microbiol.">
        <title>The Global Catalogue of Microorganisms (GCM) 10K type strain sequencing project: providing services to taxonomists for standard genome sequencing and annotation.</title>
        <authorList>
            <consortium name="The Broad Institute Genomics Platform"/>
            <consortium name="The Broad Institute Genome Sequencing Center for Infectious Disease"/>
            <person name="Wu L."/>
            <person name="Ma J."/>
        </authorList>
    </citation>
    <scope>NUCLEOTIDE SEQUENCE [LARGE SCALE GENOMIC DNA]</scope>
    <source>
        <strain evidence="2">CGMCC 1.3685</strain>
    </source>
</reference>
<dbReference type="SUPFAM" id="SSF52540">
    <property type="entry name" value="P-loop containing nucleoside triphosphate hydrolases"/>
    <property type="match status" value="1"/>
</dbReference>
<dbReference type="Proteomes" id="UP000606115">
    <property type="component" value="Unassembled WGS sequence"/>
</dbReference>
<evidence type="ECO:0000313" key="1">
    <source>
        <dbReference type="EMBL" id="GGJ62479.1"/>
    </source>
</evidence>
<accession>A0ABQ2DLI1</accession>
<dbReference type="GeneID" id="303304530"/>
<protein>
    <submittedName>
        <fullName evidence="1">Pilus biosynthesis protein CpaE</fullName>
    </submittedName>
</protein>
<dbReference type="RefSeq" id="WP_188685702.1">
    <property type="nucleotide sequence ID" value="NZ_BMKX01000005.1"/>
</dbReference>
<organism evidence="1 2">
    <name type="scientific">Glutamicibacter ardleyensis</name>
    <dbReference type="NCBI Taxonomy" id="225894"/>
    <lineage>
        <taxon>Bacteria</taxon>
        <taxon>Bacillati</taxon>
        <taxon>Actinomycetota</taxon>
        <taxon>Actinomycetes</taxon>
        <taxon>Micrococcales</taxon>
        <taxon>Micrococcaceae</taxon>
        <taxon>Glutamicibacter</taxon>
    </lineage>
</organism>
<dbReference type="EMBL" id="BMKX01000005">
    <property type="protein sequence ID" value="GGJ62479.1"/>
    <property type="molecule type" value="Genomic_DNA"/>
</dbReference>
<gene>
    <name evidence="1" type="ORF">GCM10007173_21740</name>
</gene>